<sequence>PIKYSCSIDKTVDNQETTTHYYISNEYNDAKTFLTKILCEWSVETMHFYKDTALNEDKCKVNKGAFALSILRSFVINILHLNKVENIGRKIVETTYDLTEALTLICMTRIKYGLIKREFGLSCHRQ</sequence>
<reference evidence="1 2" key="1">
    <citation type="submission" date="2016-10" db="EMBL/GenBank/DDBJ databases">
        <authorList>
            <person name="de Groot N.N."/>
        </authorList>
    </citation>
    <scope>NUCLEOTIDE SEQUENCE [LARGE SCALE GENOMIC DNA]</scope>
    <source>
        <strain evidence="1 2">EP1-55-1</strain>
    </source>
</reference>
<feature type="non-terminal residue" evidence="1">
    <location>
        <position position="1"/>
    </location>
</feature>
<keyword evidence="2" id="KW-1185">Reference proteome</keyword>
<protein>
    <submittedName>
        <fullName evidence="1">Uncharacterized protein</fullName>
    </submittedName>
</protein>
<accession>A0A1I5Q680</accession>
<evidence type="ECO:0000313" key="1">
    <source>
        <dbReference type="EMBL" id="SFP41765.1"/>
    </source>
</evidence>
<name>A0A1I5Q680_9BACT</name>
<gene>
    <name evidence="1" type="ORF">SAMN05216234_11847</name>
</gene>
<organism evidence="1 2">
    <name type="scientific">Hydrogenimonas thermophila</name>
    <dbReference type="NCBI Taxonomy" id="223786"/>
    <lineage>
        <taxon>Bacteria</taxon>
        <taxon>Pseudomonadati</taxon>
        <taxon>Campylobacterota</taxon>
        <taxon>Epsilonproteobacteria</taxon>
        <taxon>Campylobacterales</taxon>
        <taxon>Hydrogenimonadaceae</taxon>
        <taxon>Hydrogenimonas</taxon>
    </lineage>
</organism>
<dbReference type="EMBL" id="FOXB01000018">
    <property type="protein sequence ID" value="SFP41765.1"/>
    <property type="molecule type" value="Genomic_DNA"/>
</dbReference>
<proteinExistence type="predicted"/>
<evidence type="ECO:0000313" key="2">
    <source>
        <dbReference type="Proteomes" id="UP000199227"/>
    </source>
</evidence>
<dbReference type="Proteomes" id="UP000199227">
    <property type="component" value="Unassembled WGS sequence"/>
</dbReference>
<dbReference type="AlphaFoldDB" id="A0A1I5Q680"/>